<evidence type="ECO:0000313" key="3">
    <source>
        <dbReference type="Proteomes" id="UP000215433"/>
    </source>
</evidence>
<dbReference type="Proteomes" id="UP000215433">
    <property type="component" value="Unassembled WGS sequence"/>
</dbReference>
<feature type="transmembrane region" description="Helical" evidence="1">
    <location>
        <begin position="97"/>
        <end position="119"/>
    </location>
</feature>
<reference evidence="2 3" key="1">
    <citation type="submission" date="2017-05" db="EMBL/GenBank/DDBJ databases">
        <title>Bifidobacterium vansinderenii sp. nov.</title>
        <authorList>
            <person name="Lugli G.A."/>
            <person name="Duranti S."/>
            <person name="Mangifesta M."/>
        </authorList>
    </citation>
    <scope>NUCLEOTIDE SEQUENCE [LARGE SCALE GENOMIC DNA]</scope>
    <source>
        <strain evidence="2 3">Tam10B</strain>
    </source>
</reference>
<comment type="caution">
    <text evidence="2">The sequence shown here is derived from an EMBL/GenBank/DDBJ whole genome shotgun (WGS) entry which is preliminary data.</text>
</comment>
<keyword evidence="3" id="KW-1185">Reference proteome</keyword>
<keyword evidence="1" id="KW-0472">Membrane</keyword>
<dbReference type="OrthoDB" id="3238162at2"/>
<dbReference type="AlphaFoldDB" id="A0A229VV49"/>
<organism evidence="2 3">
    <name type="scientific">Bifidobacterium vansinderenii</name>
    <dbReference type="NCBI Taxonomy" id="1984871"/>
    <lineage>
        <taxon>Bacteria</taxon>
        <taxon>Bacillati</taxon>
        <taxon>Actinomycetota</taxon>
        <taxon>Actinomycetes</taxon>
        <taxon>Bifidobacteriales</taxon>
        <taxon>Bifidobacteriaceae</taxon>
        <taxon>Bifidobacterium</taxon>
    </lineage>
</organism>
<keyword evidence="1" id="KW-1133">Transmembrane helix</keyword>
<protein>
    <submittedName>
        <fullName evidence="2">Alcohol dehydrogenase</fullName>
    </submittedName>
</protein>
<evidence type="ECO:0000256" key="1">
    <source>
        <dbReference type="SAM" id="Phobius"/>
    </source>
</evidence>
<keyword evidence="1" id="KW-0812">Transmembrane</keyword>
<dbReference type="EMBL" id="NEWD01000038">
    <property type="protein sequence ID" value="OXM99488.1"/>
    <property type="molecule type" value="Genomic_DNA"/>
</dbReference>
<evidence type="ECO:0000313" key="2">
    <source>
        <dbReference type="EMBL" id="OXM99488.1"/>
    </source>
</evidence>
<feature type="transmembrane region" description="Helical" evidence="1">
    <location>
        <begin position="58"/>
        <end position="77"/>
    </location>
</feature>
<sequence length="132" mass="14516">MPLWGRILVSAASGAIVGFVGAAAHRMGVQWSIPYGLVLSFLLLGISTWSARARSGSTGVGFHLIASGAVTMLILQMSTQSRAMLIFGYTSDSYTFFMQKTGIIWMLGMVALQVLMLMLPKRWFDVPDRRIR</sequence>
<feature type="transmembrane region" description="Helical" evidence="1">
    <location>
        <begin position="32"/>
        <end position="51"/>
    </location>
</feature>
<name>A0A229VV49_9BIFI</name>
<proteinExistence type="predicted"/>
<dbReference type="RefSeq" id="WP_093961329.1">
    <property type="nucleotide sequence ID" value="NZ_NEWD01000038.1"/>
</dbReference>
<gene>
    <name evidence="2" type="ORF">Tam10B_2235</name>
</gene>
<accession>A0A229VV49</accession>